<keyword evidence="5 15" id="KW-0288">FMN</keyword>
<dbReference type="PANTHER" id="PTHR22749:SF6">
    <property type="entry name" value="RIBOFLAVIN KINASE"/>
    <property type="match status" value="1"/>
</dbReference>
<evidence type="ECO:0000256" key="15">
    <source>
        <dbReference type="PIRNR" id="PIRNR004491"/>
    </source>
</evidence>
<comment type="catalytic activity">
    <reaction evidence="13 15">
        <text>riboflavin + ATP = FMN + ADP + H(+)</text>
        <dbReference type="Rhea" id="RHEA:14357"/>
        <dbReference type="ChEBI" id="CHEBI:15378"/>
        <dbReference type="ChEBI" id="CHEBI:30616"/>
        <dbReference type="ChEBI" id="CHEBI:57986"/>
        <dbReference type="ChEBI" id="CHEBI:58210"/>
        <dbReference type="ChEBI" id="CHEBI:456216"/>
        <dbReference type="EC" id="2.7.1.26"/>
    </reaction>
</comment>
<evidence type="ECO:0000256" key="6">
    <source>
        <dbReference type="ARBA" id="ARBA00022679"/>
    </source>
</evidence>
<dbReference type="GO" id="GO:0006747">
    <property type="term" value="P:FAD biosynthetic process"/>
    <property type="evidence" value="ECO:0007669"/>
    <property type="project" value="UniProtKB-UniRule"/>
</dbReference>
<protein>
    <recommendedName>
        <fullName evidence="15">Riboflavin biosynthesis protein</fullName>
    </recommendedName>
    <domain>
        <recommendedName>
            <fullName evidence="15">Riboflavin kinase</fullName>
            <ecNumber evidence="15">2.7.1.26</ecNumber>
        </recommendedName>
        <alternativeName>
            <fullName evidence="15">Flavokinase</fullName>
        </alternativeName>
    </domain>
    <domain>
        <recommendedName>
            <fullName evidence="15">FMN adenylyltransferase</fullName>
            <ecNumber evidence="15">2.7.7.2</ecNumber>
        </recommendedName>
        <alternativeName>
            <fullName evidence="15">FAD pyrophosphorylase</fullName>
        </alternativeName>
        <alternativeName>
            <fullName evidence="15">FAD synthase</fullName>
        </alternativeName>
    </domain>
</protein>
<evidence type="ECO:0000256" key="8">
    <source>
        <dbReference type="ARBA" id="ARBA00022741"/>
    </source>
</evidence>
<dbReference type="InterPro" id="IPR002606">
    <property type="entry name" value="Riboflavin_kinase_bac"/>
</dbReference>
<name>A0A2J6WL30_9BACT</name>
<dbReference type="InterPro" id="IPR023468">
    <property type="entry name" value="Riboflavin_kinase"/>
</dbReference>
<dbReference type="EC" id="2.7.1.26" evidence="15"/>
<dbReference type="NCBIfam" id="TIGR00083">
    <property type="entry name" value="ribF"/>
    <property type="match status" value="1"/>
</dbReference>
<dbReference type="AlphaFoldDB" id="A0A2J6WL30"/>
<dbReference type="GO" id="GO:0005524">
    <property type="term" value="F:ATP binding"/>
    <property type="evidence" value="ECO:0007669"/>
    <property type="project" value="UniProtKB-UniRule"/>
</dbReference>
<evidence type="ECO:0000256" key="13">
    <source>
        <dbReference type="ARBA" id="ARBA00047880"/>
    </source>
</evidence>
<keyword evidence="7 15" id="KW-0548">Nucleotidyltransferase</keyword>
<dbReference type="PIRSF" id="PIRSF004491">
    <property type="entry name" value="FAD_Synth"/>
    <property type="match status" value="1"/>
</dbReference>
<evidence type="ECO:0000256" key="11">
    <source>
        <dbReference type="ARBA" id="ARBA00022840"/>
    </source>
</evidence>
<keyword evidence="4 15" id="KW-0285">Flavoprotein</keyword>
<evidence type="ECO:0000256" key="12">
    <source>
        <dbReference type="ARBA" id="ARBA00023268"/>
    </source>
</evidence>
<evidence type="ECO:0000256" key="3">
    <source>
        <dbReference type="ARBA" id="ARBA00005201"/>
    </source>
</evidence>
<comment type="pathway">
    <text evidence="2 15">Cofactor biosynthesis; FAD biosynthesis; FAD from FMN: step 1/1.</text>
</comment>
<dbReference type="InterPro" id="IPR014729">
    <property type="entry name" value="Rossmann-like_a/b/a_fold"/>
</dbReference>
<sequence length="307" mass="35463">MIIIKGIENIDIDFETSITLGNFDGVHIGHKRIIEKTVNIAREYGIKSVVVTFDPHPIAFFGQRVDLLTNLEKKNQILETMGVDFHMVMSFNKELMMMDPEVFIREIIVKRLKAKYVVVGYDYKFGSRRKGDFELLKIFSSRYGYEAYRYDRVVVDNMTVSSSNIRKLLKEGNLSLANKMLDRYYSVLGQVVKGDGIGRLLSYPTANIVVADFLIPKYGVYATLIDIDGKIYPCVTNVGVRPTIPGKNELRIESFIFDFYDDIYNKNVELFFVQFIRDEMKFENFDDLKNRIAIDCEVAKNILDNLK</sequence>
<dbReference type="Gene3D" id="3.40.50.620">
    <property type="entry name" value="HUPs"/>
    <property type="match status" value="1"/>
</dbReference>
<dbReference type="InterPro" id="IPR023465">
    <property type="entry name" value="Riboflavin_kinase_dom_sf"/>
</dbReference>
<dbReference type="Proteomes" id="UP000242881">
    <property type="component" value="Unassembled WGS sequence"/>
</dbReference>
<evidence type="ECO:0000256" key="9">
    <source>
        <dbReference type="ARBA" id="ARBA00022777"/>
    </source>
</evidence>
<comment type="catalytic activity">
    <reaction evidence="14 15">
        <text>FMN + ATP + H(+) = FAD + diphosphate</text>
        <dbReference type="Rhea" id="RHEA:17237"/>
        <dbReference type="ChEBI" id="CHEBI:15378"/>
        <dbReference type="ChEBI" id="CHEBI:30616"/>
        <dbReference type="ChEBI" id="CHEBI:33019"/>
        <dbReference type="ChEBI" id="CHEBI:57692"/>
        <dbReference type="ChEBI" id="CHEBI:58210"/>
        <dbReference type="EC" id="2.7.7.2"/>
    </reaction>
</comment>
<dbReference type="UniPathway" id="UPA00276">
    <property type="reaction ID" value="UER00406"/>
</dbReference>
<evidence type="ECO:0000256" key="5">
    <source>
        <dbReference type="ARBA" id="ARBA00022643"/>
    </source>
</evidence>
<comment type="similarity">
    <text evidence="15">Belongs to the ribF family.</text>
</comment>
<dbReference type="Gene3D" id="2.40.30.30">
    <property type="entry name" value="Riboflavin kinase-like"/>
    <property type="match status" value="1"/>
</dbReference>
<dbReference type="GO" id="GO:0008531">
    <property type="term" value="F:riboflavin kinase activity"/>
    <property type="evidence" value="ECO:0007669"/>
    <property type="project" value="UniProtKB-UniRule"/>
</dbReference>
<evidence type="ECO:0000256" key="14">
    <source>
        <dbReference type="ARBA" id="ARBA00049494"/>
    </source>
</evidence>
<comment type="function">
    <text evidence="1">Catalyzes the phosphorylation of riboflavin to FMN followed by the adenylation of FMN to FAD.</text>
</comment>
<organism evidence="17 18">
    <name type="scientific">Calditerrivibrio nitroreducens</name>
    <dbReference type="NCBI Taxonomy" id="477976"/>
    <lineage>
        <taxon>Bacteria</taxon>
        <taxon>Pseudomonadati</taxon>
        <taxon>Deferribacterota</taxon>
        <taxon>Deferribacteres</taxon>
        <taxon>Deferribacterales</taxon>
        <taxon>Calditerrivibrionaceae</taxon>
    </lineage>
</organism>
<dbReference type="CDD" id="cd02064">
    <property type="entry name" value="FAD_synthetase_N"/>
    <property type="match status" value="1"/>
</dbReference>
<keyword evidence="12" id="KW-0511">Multifunctional enzyme</keyword>
<comment type="pathway">
    <text evidence="3 15">Cofactor biosynthesis; FMN biosynthesis; FMN from riboflavin (ATP route): step 1/1.</text>
</comment>
<comment type="caution">
    <text evidence="17">The sequence shown here is derived from an EMBL/GenBank/DDBJ whole genome shotgun (WGS) entry which is preliminary data.</text>
</comment>
<evidence type="ECO:0000259" key="16">
    <source>
        <dbReference type="SMART" id="SM00904"/>
    </source>
</evidence>
<dbReference type="NCBIfam" id="NF004160">
    <property type="entry name" value="PRK05627.1-3"/>
    <property type="match status" value="1"/>
</dbReference>
<dbReference type="GO" id="GO:0003919">
    <property type="term" value="F:FMN adenylyltransferase activity"/>
    <property type="evidence" value="ECO:0007669"/>
    <property type="project" value="UniProtKB-UniRule"/>
</dbReference>
<reference evidence="17 18" key="1">
    <citation type="submission" date="2018-01" db="EMBL/GenBank/DDBJ databases">
        <title>Metagenomic assembled genomes from two thermal pools in the Uzon Caldera, Kamchatka, Russia.</title>
        <authorList>
            <person name="Wilkins L."/>
            <person name="Ettinger C."/>
        </authorList>
    </citation>
    <scope>NUCLEOTIDE SEQUENCE [LARGE SCALE GENOMIC DNA]</scope>
    <source>
        <strain evidence="17">ZAV-05</strain>
    </source>
</reference>
<dbReference type="SUPFAM" id="SSF52374">
    <property type="entry name" value="Nucleotidylyl transferase"/>
    <property type="match status" value="1"/>
</dbReference>
<dbReference type="RefSeq" id="WP_424604816.1">
    <property type="nucleotide sequence ID" value="NZ_JBNAVA010000001.1"/>
</dbReference>
<dbReference type="SUPFAM" id="SSF82114">
    <property type="entry name" value="Riboflavin kinase-like"/>
    <property type="match status" value="1"/>
</dbReference>
<evidence type="ECO:0000313" key="17">
    <source>
        <dbReference type="EMBL" id="PMP71106.1"/>
    </source>
</evidence>
<feature type="domain" description="Riboflavin kinase" evidence="16">
    <location>
        <begin position="180"/>
        <end position="304"/>
    </location>
</feature>
<evidence type="ECO:0000256" key="10">
    <source>
        <dbReference type="ARBA" id="ARBA00022827"/>
    </source>
</evidence>
<dbReference type="GO" id="GO:0009398">
    <property type="term" value="P:FMN biosynthetic process"/>
    <property type="evidence" value="ECO:0007669"/>
    <property type="project" value="UniProtKB-UniRule"/>
</dbReference>
<proteinExistence type="inferred from homology"/>
<dbReference type="FunFam" id="3.40.50.620:FF:000021">
    <property type="entry name" value="Riboflavin biosynthesis protein"/>
    <property type="match status" value="1"/>
</dbReference>
<keyword evidence="11 15" id="KW-0067">ATP-binding</keyword>
<dbReference type="EC" id="2.7.7.2" evidence="15"/>
<evidence type="ECO:0000256" key="4">
    <source>
        <dbReference type="ARBA" id="ARBA00022630"/>
    </source>
</evidence>
<evidence type="ECO:0000256" key="2">
    <source>
        <dbReference type="ARBA" id="ARBA00004726"/>
    </source>
</evidence>
<evidence type="ECO:0000256" key="7">
    <source>
        <dbReference type="ARBA" id="ARBA00022695"/>
    </source>
</evidence>
<dbReference type="EMBL" id="PNIN01000046">
    <property type="protein sequence ID" value="PMP71106.1"/>
    <property type="molecule type" value="Genomic_DNA"/>
</dbReference>
<dbReference type="NCBIfam" id="NF004162">
    <property type="entry name" value="PRK05627.1-5"/>
    <property type="match status" value="1"/>
</dbReference>
<dbReference type="InterPro" id="IPR015864">
    <property type="entry name" value="FAD_synthase"/>
</dbReference>
<dbReference type="Pfam" id="PF01687">
    <property type="entry name" value="Flavokinase"/>
    <property type="match status" value="1"/>
</dbReference>
<gene>
    <name evidence="17" type="ORF">C0187_04565</name>
</gene>
<dbReference type="PANTHER" id="PTHR22749">
    <property type="entry name" value="RIBOFLAVIN KINASE/FMN ADENYLYLTRANSFERASE"/>
    <property type="match status" value="1"/>
</dbReference>
<evidence type="ECO:0000256" key="1">
    <source>
        <dbReference type="ARBA" id="ARBA00002121"/>
    </source>
</evidence>
<keyword evidence="8 15" id="KW-0547">Nucleotide-binding</keyword>
<dbReference type="SMART" id="SM00904">
    <property type="entry name" value="Flavokinase"/>
    <property type="match status" value="1"/>
</dbReference>
<dbReference type="GO" id="GO:0009231">
    <property type="term" value="P:riboflavin biosynthetic process"/>
    <property type="evidence" value="ECO:0007669"/>
    <property type="project" value="InterPro"/>
</dbReference>
<keyword evidence="9 15" id="KW-0418">Kinase</keyword>
<dbReference type="Pfam" id="PF06574">
    <property type="entry name" value="FAD_syn"/>
    <property type="match status" value="1"/>
</dbReference>
<keyword evidence="10 15" id="KW-0274">FAD</keyword>
<dbReference type="InterPro" id="IPR015865">
    <property type="entry name" value="Riboflavin_kinase_bac/euk"/>
</dbReference>
<evidence type="ECO:0000313" key="18">
    <source>
        <dbReference type="Proteomes" id="UP000242881"/>
    </source>
</evidence>
<dbReference type="UniPathway" id="UPA00277">
    <property type="reaction ID" value="UER00407"/>
</dbReference>
<keyword evidence="6 15" id="KW-0808">Transferase</keyword>
<accession>A0A2J6WL30</accession>